<accession>A0ABC8VVN4</accession>
<dbReference type="AlphaFoldDB" id="A0ABC8VVN4"/>
<evidence type="ECO:0000313" key="2">
    <source>
        <dbReference type="Proteomes" id="UP001497457"/>
    </source>
</evidence>
<proteinExistence type="predicted"/>
<dbReference type="Proteomes" id="UP001497457">
    <property type="component" value="Chromosome 10rd"/>
</dbReference>
<protein>
    <submittedName>
        <fullName evidence="1">Uncharacterized protein</fullName>
    </submittedName>
</protein>
<reference evidence="2" key="1">
    <citation type="submission" date="2024-06" db="EMBL/GenBank/DDBJ databases">
        <authorList>
            <person name="Ryan C."/>
        </authorList>
    </citation>
    <scope>NUCLEOTIDE SEQUENCE [LARGE SCALE GENOMIC DNA]</scope>
</reference>
<evidence type="ECO:0000313" key="1">
    <source>
        <dbReference type="EMBL" id="CAL4897326.1"/>
    </source>
</evidence>
<gene>
    <name evidence="1" type="ORF">URODEC1_LOCUS7197</name>
</gene>
<sequence length="182" mass="20442">MERISCHADLRALQDRSDRRMLLKLVSLESVSIASDSYALLRNLVERRNWRCSEMDMDFISLVASVAAELHKIKLALSPLLDQEAKPGEGFPKDLLLLKNTALALLSLWEDANEIVKKCVGSLVEQDVFLGNAENVGGVIEDFVNQVLKGTRNFAWLQERVPPLLNEVDVLLSTQVCFPYSE</sequence>
<name>A0ABC8VVN4_9POAL</name>
<dbReference type="EMBL" id="OZ075120">
    <property type="protein sequence ID" value="CAL4897326.1"/>
    <property type="molecule type" value="Genomic_DNA"/>
</dbReference>
<keyword evidence="2" id="KW-1185">Reference proteome</keyword>
<organism evidence="1 2">
    <name type="scientific">Urochloa decumbens</name>
    <dbReference type="NCBI Taxonomy" id="240449"/>
    <lineage>
        <taxon>Eukaryota</taxon>
        <taxon>Viridiplantae</taxon>
        <taxon>Streptophyta</taxon>
        <taxon>Embryophyta</taxon>
        <taxon>Tracheophyta</taxon>
        <taxon>Spermatophyta</taxon>
        <taxon>Magnoliopsida</taxon>
        <taxon>Liliopsida</taxon>
        <taxon>Poales</taxon>
        <taxon>Poaceae</taxon>
        <taxon>PACMAD clade</taxon>
        <taxon>Panicoideae</taxon>
        <taxon>Panicodae</taxon>
        <taxon>Paniceae</taxon>
        <taxon>Melinidinae</taxon>
        <taxon>Urochloa</taxon>
    </lineage>
</organism>
<reference evidence="1 2" key="2">
    <citation type="submission" date="2024-10" db="EMBL/GenBank/DDBJ databases">
        <authorList>
            <person name="Ryan C."/>
        </authorList>
    </citation>
    <scope>NUCLEOTIDE SEQUENCE [LARGE SCALE GENOMIC DNA]</scope>
</reference>